<evidence type="ECO:0000256" key="1">
    <source>
        <dbReference type="ARBA" id="ARBA00010638"/>
    </source>
</evidence>
<keyword evidence="6" id="KW-0479">Metal-binding</keyword>
<keyword evidence="2 6" id="KW-0547">Nucleotide-binding</keyword>
<dbReference type="Gene3D" id="3.40.50.10420">
    <property type="entry name" value="NagB/RpiA/CoA transferase-like"/>
    <property type="match status" value="1"/>
</dbReference>
<dbReference type="GO" id="GO:0035999">
    <property type="term" value="P:tetrahydrofolate interconversion"/>
    <property type="evidence" value="ECO:0007669"/>
    <property type="project" value="TreeGrafter"/>
</dbReference>
<dbReference type="AlphaFoldDB" id="A0A7S3QMX2"/>
<dbReference type="PANTHER" id="PTHR23407:SF1">
    <property type="entry name" value="5-FORMYLTETRAHYDROFOLATE CYCLO-LIGASE"/>
    <property type="match status" value="1"/>
</dbReference>
<comment type="catalytic activity">
    <reaction evidence="4 6">
        <text>(6S)-5-formyl-5,6,7,8-tetrahydrofolate + ATP = (6R)-5,10-methenyltetrahydrofolate + ADP + phosphate</text>
        <dbReference type="Rhea" id="RHEA:10488"/>
        <dbReference type="ChEBI" id="CHEBI:30616"/>
        <dbReference type="ChEBI" id="CHEBI:43474"/>
        <dbReference type="ChEBI" id="CHEBI:57455"/>
        <dbReference type="ChEBI" id="CHEBI:57457"/>
        <dbReference type="ChEBI" id="CHEBI:456216"/>
        <dbReference type="EC" id="6.3.3.2"/>
    </reaction>
</comment>
<dbReference type="GO" id="GO:0005524">
    <property type="term" value="F:ATP binding"/>
    <property type="evidence" value="ECO:0007669"/>
    <property type="project" value="UniProtKB-KW"/>
</dbReference>
<keyword evidence="6" id="KW-0460">Magnesium</keyword>
<dbReference type="GO" id="GO:0005739">
    <property type="term" value="C:mitochondrion"/>
    <property type="evidence" value="ECO:0007669"/>
    <property type="project" value="TreeGrafter"/>
</dbReference>
<dbReference type="GO" id="GO:0030272">
    <property type="term" value="F:5-formyltetrahydrofolate cyclo-ligase activity"/>
    <property type="evidence" value="ECO:0007669"/>
    <property type="project" value="UniProtKB-EC"/>
</dbReference>
<evidence type="ECO:0000313" key="7">
    <source>
        <dbReference type="EMBL" id="CAE0487216.1"/>
    </source>
</evidence>
<dbReference type="Pfam" id="PF01812">
    <property type="entry name" value="5-FTHF_cyc-lig"/>
    <property type="match status" value="1"/>
</dbReference>
<dbReference type="SUPFAM" id="SSF100950">
    <property type="entry name" value="NagB/RpiA/CoA transferase-like"/>
    <property type="match status" value="1"/>
</dbReference>
<evidence type="ECO:0000256" key="5">
    <source>
        <dbReference type="ARBA" id="ARBA00038966"/>
    </source>
</evidence>
<comment type="cofactor">
    <cofactor evidence="6">
        <name>Mg(2+)</name>
        <dbReference type="ChEBI" id="CHEBI:18420"/>
    </cofactor>
</comment>
<dbReference type="PANTHER" id="PTHR23407">
    <property type="entry name" value="ATPASE INHIBITOR/5-FORMYLTETRAHYDROFOLATE CYCLO-LIGASE"/>
    <property type="match status" value="1"/>
</dbReference>
<dbReference type="InterPro" id="IPR037171">
    <property type="entry name" value="NagB/RpiA_transferase-like"/>
</dbReference>
<reference evidence="7" key="1">
    <citation type="submission" date="2021-01" db="EMBL/GenBank/DDBJ databases">
        <authorList>
            <person name="Corre E."/>
            <person name="Pelletier E."/>
            <person name="Niang G."/>
            <person name="Scheremetjew M."/>
            <person name="Finn R."/>
            <person name="Kale V."/>
            <person name="Holt S."/>
            <person name="Cochrane G."/>
            <person name="Meng A."/>
            <person name="Brown T."/>
            <person name="Cohen L."/>
        </authorList>
    </citation>
    <scope>NUCLEOTIDE SEQUENCE</scope>
    <source>
        <strain evidence="7">CCMP1320</strain>
    </source>
</reference>
<evidence type="ECO:0000256" key="2">
    <source>
        <dbReference type="ARBA" id="ARBA00022741"/>
    </source>
</evidence>
<dbReference type="NCBIfam" id="TIGR02727">
    <property type="entry name" value="MTHFS_bact"/>
    <property type="match status" value="1"/>
</dbReference>
<organism evidence="7">
    <name type="scientific">Dunaliella tertiolecta</name>
    <name type="common">Green alga</name>
    <dbReference type="NCBI Taxonomy" id="3047"/>
    <lineage>
        <taxon>Eukaryota</taxon>
        <taxon>Viridiplantae</taxon>
        <taxon>Chlorophyta</taxon>
        <taxon>core chlorophytes</taxon>
        <taxon>Chlorophyceae</taxon>
        <taxon>CS clade</taxon>
        <taxon>Chlamydomonadales</taxon>
        <taxon>Dunaliellaceae</taxon>
        <taxon>Dunaliella</taxon>
    </lineage>
</organism>
<proteinExistence type="inferred from homology"/>
<evidence type="ECO:0000256" key="3">
    <source>
        <dbReference type="ARBA" id="ARBA00022840"/>
    </source>
</evidence>
<dbReference type="EMBL" id="HBIP01004649">
    <property type="protein sequence ID" value="CAE0487216.1"/>
    <property type="molecule type" value="Transcribed_RNA"/>
</dbReference>
<dbReference type="GO" id="GO:0009396">
    <property type="term" value="P:folic acid-containing compound biosynthetic process"/>
    <property type="evidence" value="ECO:0007669"/>
    <property type="project" value="TreeGrafter"/>
</dbReference>
<keyword evidence="3 6" id="KW-0067">ATP-binding</keyword>
<dbReference type="EC" id="6.3.3.2" evidence="5 6"/>
<dbReference type="InterPro" id="IPR002698">
    <property type="entry name" value="FTHF_cligase"/>
</dbReference>
<gene>
    <name evidence="7" type="ORF">DTER00134_LOCUS2262</name>
</gene>
<dbReference type="GO" id="GO:0046872">
    <property type="term" value="F:metal ion binding"/>
    <property type="evidence" value="ECO:0007669"/>
    <property type="project" value="UniProtKB-KW"/>
</dbReference>
<evidence type="ECO:0000256" key="6">
    <source>
        <dbReference type="RuleBase" id="RU361279"/>
    </source>
</evidence>
<sequence>MTSIAALNRVQGLINFKGLRRTLCTTQRAMAEQQHMGSDTAPQESKQAARKAIKAGLLKMPQDQMEAESAAIARHVLDAPFFSNSQNLGIYVHCARLREVDTSALLQSAMASGKRCYVPVVEDKESNMKLLHLDALSSLVSVPPFGILEPPSTYASGEPRVDVLQDGAPLDVLLLPGLGFDTSGNRLGRGGGYYDKALERLMQRAQDLGREPPLLVGLAYSCQVVPEVPVDKHDKKVDVLVTAAGVITFTNKSAGN</sequence>
<dbReference type="InterPro" id="IPR024185">
    <property type="entry name" value="FTHF_cligase-like_sf"/>
</dbReference>
<comment type="similarity">
    <text evidence="1 6">Belongs to the 5-formyltetrahydrofolate cyclo-ligase family.</text>
</comment>
<accession>A0A7S3QMX2</accession>
<protein>
    <recommendedName>
        <fullName evidence="5 6">5-formyltetrahydrofolate cyclo-ligase</fullName>
        <ecNumber evidence="5 6">6.3.3.2</ecNumber>
    </recommendedName>
</protein>
<evidence type="ECO:0000256" key="4">
    <source>
        <dbReference type="ARBA" id="ARBA00036539"/>
    </source>
</evidence>
<name>A0A7S3QMX2_DUNTE</name>